<feature type="repeat" description="Cell wall-binding" evidence="2">
    <location>
        <begin position="2251"/>
        <end position="2270"/>
    </location>
</feature>
<gene>
    <name evidence="6" type="ORF">LQE92_12180</name>
</gene>
<keyword evidence="4" id="KW-0732">Signal</keyword>
<evidence type="ECO:0000256" key="2">
    <source>
        <dbReference type="PROSITE-ProRule" id="PRU00591"/>
    </source>
</evidence>
<dbReference type="Gene3D" id="2.10.270.10">
    <property type="entry name" value="Cholin Binding"/>
    <property type="match status" value="1"/>
</dbReference>
<keyword evidence="7" id="KW-1185">Reference proteome</keyword>
<protein>
    <submittedName>
        <fullName evidence="6">Leucine-rich repeat protein</fullName>
    </submittedName>
</protein>
<feature type="repeat" description="Cell wall-binding" evidence="2">
    <location>
        <begin position="2230"/>
        <end position="2249"/>
    </location>
</feature>
<evidence type="ECO:0000256" key="4">
    <source>
        <dbReference type="SAM" id="SignalP"/>
    </source>
</evidence>
<dbReference type="InterPro" id="IPR026906">
    <property type="entry name" value="LRR_5"/>
</dbReference>
<evidence type="ECO:0000313" key="7">
    <source>
        <dbReference type="Proteomes" id="UP001299265"/>
    </source>
</evidence>
<dbReference type="SUPFAM" id="SSF52058">
    <property type="entry name" value="L domain-like"/>
    <property type="match status" value="3"/>
</dbReference>
<evidence type="ECO:0000259" key="5">
    <source>
        <dbReference type="PROSITE" id="PS51272"/>
    </source>
</evidence>
<name>A0AAP2RLL8_9FIRM</name>
<evidence type="ECO:0000256" key="1">
    <source>
        <dbReference type="ARBA" id="ARBA00022737"/>
    </source>
</evidence>
<dbReference type="PROSITE" id="PS51170">
    <property type="entry name" value="CW"/>
    <property type="match status" value="2"/>
</dbReference>
<dbReference type="InterPro" id="IPR036278">
    <property type="entry name" value="Sialidase_sf"/>
</dbReference>
<feature type="signal peptide" evidence="4">
    <location>
        <begin position="1"/>
        <end position="29"/>
    </location>
</feature>
<dbReference type="SUPFAM" id="SSF69360">
    <property type="entry name" value="Cell wall binding repeat"/>
    <property type="match status" value="1"/>
</dbReference>
<evidence type="ECO:0000256" key="3">
    <source>
        <dbReference type="SAM" id="MobiDB-lite"/>
    </source>
</evidence>
<proteinExistence type="predicted"/>
<feature type="domain" description="SLH" evidence="5">
    <location>
        <begin position="2020"/>
        <end position="2081"/>
    </location>
</feature>
<feature type="region of interest" description="Disordered" evidence="3">
    <location>
        <begin position="1779"/>
        <end position="1807"/>
    </location>
</feature>
<dbReference type="InterPro" id="IPR008964">
    <property type="entry name" value="Invasin/intimin_cell_adhesion"/>
</dbReference>
<dbReference type="InterPro" id="IPR001119">
    <property type="entry name" value="SLH_dom"/>
</dbReference>
<dbReference type="Gene3D" id="2.60.40.1080">
    <property type="match status" value="1"/>
</dbReference>
<dbReference type="InterPro" id="IPR053139">
    <property type="entry name" value="Surface_bspA-like"/>
</dbReference>
<dbReference type="Proteomes" id="UP001299265">
    <property type="component" value="Unassembled WGS sequence"/>
</dbReference>
<dbReference type="Gene3D" id="2.60.40.4270">
    <property type="entry name" value="Listeria-Bacteroides repeat domain"/>
    <property type="match status" value="1"/>
</dbReference>
<dbReference type="SUPFAM" id="SSF49373">
    <property type="entry name" value="Invasin/intimin cell-adhesion fragments"/>
    <property type="match status" value="1"/>
</dbReference>
<dbReference type="RefSeq" id="WP_231063232.1">
    <property type="nucleotide sequence ID" value="NZ_JAJNOR010000008.1"/>
</dbReference>
<dbReference type="InterPro" id="IPR018337">
    <property type="entry name" value="Cell_wall/Cho-bd_repeat"/>
</dbReference>
<dbReference type="PANTHER" id="PTHR45661:SF3">
    <property type="entry name" value="IG-LIKE DOMAIN-CONTAINING PROTEIN"/>
    <property type="match status" value="1"/>
</dbReference>
<keyword evidence="1" id="KW-0677">Repeat</keyword>
<dbReference type="InterPro" id="IPR032675">
    <property type="entry name" value="LRR_dom_sf"/>
</dbReference>
<feature type="domain" description="SLH" evidence="5">
    <location>
        <begin position="2148"/>
        <end position="2211"/>
    </location>
</feature>
<organism evidence="6 7">
    <name type="scientific">Lientehia hominis</name>
    <dbReference type="NCBI Taxonomy" id="2897778"/>
    <lineage>
        <taxon>Bacteria</taxon>
        <taxon>Bacillati</taxon>
        <taxon>Bacillota</taxon>
        <taxon>Clostridia</taxon>
        <taxon>Lachnospirales</taxon>
        <taxon>Lachnospiraceae</taxon>
        <taxon>Lientehia</taxon>
    </lineage>
</organism>
<dbReference type="EMBL" id="JAJNOR010000008">
    <property type="protein sequence ID" value="MCD2493373.1"/>
    <property type="molecule type" value="Genomic_DNA"/>
</dbReference>
<dbReference type="InterPro" id="IPR042229">
    <property type="entry name" value="Listeria/Bacterioides_rpt_sf"/>
</dbReference>
<sequence>MRNKRMKQIFAYLLTVSLLFSQAGIGAYAKGTQGENDPGGLCEHHPAHIQDCGYTEGHPCGHEHDESCYSLVPECVYEEDGGKATPSDAEEQEHECSGDNGCIKRVLDCPHTHDETCGYEKAHPCEYVCGICGGKDNSIPSGDCHAAKEPVVEGETVMEFSSLDKAVKTREVEAGTALDVLKLPESLEATVYSGDETGDSDTITVVSIEVLSWNSEPAYEGEPGTYVLTPEFTEDYPVQDGRAVPTITVTVKETNEAKAVCALIDALPTVESIYEDMEETFKKIEFADKLGQRETLAVGDKFTVDLLNYKVTGIDPAEVEVTGHFAGTGATGELNIPAQVSVSEGGIAYAVTSIGNGAFVGCYNLTGDLTIPSSVTSIGNSAFWGCDKLDGNLTIPSSVTSIGSYAFAGCSKLEGNLTIPSSVTTIGDFAFNNCSKLEGDLTIPDSVTTIGNSVFSYCSNLSGNLTISDKVTSIGSYAFSSCSNLKGDLKIPTGVTSIGSYAFWGCSKLDGNLTIPSSVTSIGSYAFSDCRKLRGNLTIPTGMTSIESFAFQNCSNLTGNLTIPDSVTSIGKNAFQGCSNLTGNLTIPDSVTNIGSFAFQNCSNLKGDLKIPAGVTSIGDSVFENCGNLSGNLKIPTGVTTIGAFAFSNCRSLTGNLTIPSSVTSIGIHAFSGCSKLDGNLTILASVTTIEAYAFYNCRNLTGNLTIPTGVTSIGNSAFYGCSKLDGNLTIPASVTSIGNFAFNECEFTTLKIKLKDDTSITPILVQKDTFTDGIFSRNIVFLDNSGDSIDGTTIPTLGAAAKAYKEVNDGNVTDNVWYGWELPVPTYSVTITVQKDGSEWGDHGRTFYLVSNDAATTDLTAVADGIYDIYDATDTGVDSNGVDTGVDVTVDGGDVDSTDPVHYYTVTFYDGADPYSDGTEQKPQIILDGQKAHKPDAPIKDDLIFNDWKLSSETNSFDFEVSTISQKTDLHARWKKTIPNATFTATGPDSGTLTNVTTEMKYQIDSKGWVKMTEKKVHFTGLSPCTIRIIKAGNGTTMLDSAAQEIEVTKAVIPNLEPTHASTAGAQGSIPMNSTHEYRRDGNADWIPAIGTSTSLSAGTYYVRVKAAGMVLASASQKITIKDLETTPAASFTADGPDSGKLTGVTTDMKYSINGGTTWVDITAMEVPLTRLSPCTIKVVNKGNGTTTLDSAAQEIKVTKADTPDLIPTHASAAGGRGRIPMTSIHEYRSDFETNWTPAEGTNTSLSAGTYYVRVKAADMVLASASQKITIKDLETAPAATFNATGPDSGTLTDVTTNMKYSIDGGENWTDITEAPAIISSGIGTVNGIQVIKMGNGTTTLDSEAQTIQVTKAQTPSDVGKTDETESGNDGIITNVSAAMEYRLSAEAETIWKDCKCQTVTGLAPGLYQIRIKAAGQALASDYTEVRIRAVPKPTDLDYSFTAVDYNGEAQPVTVSAAADKNLGTVTVQYNGDTKAPVNAGTYTVTVRIGESDGYTSADLDLGSYTIRRIDAGEKMNSVKTKVWDSGKTDATVILPGMPDGGVYGTPEAGGTITMTNISIQGNLLTYTAPVSEAGQAGTVTIPVTGATNYKDYAIIVTITSTAKTPQDISYAKDTVEKTYGDAAFTNPLNKTTVQGSISYESNNIEVAEVNRDTGEVTIKKAGQATITATAAETDTYAEATADYTLRVAKKKITAKPDDVSIKSNEAMPVLTWSVDTGAAGDTITANNAARVAMEARENGIRLDTVRAGSFDIVFIVPPEFAPQDNYEIQIGTGTLTVTQPTNGGGSSSGSGSFSGSKPAKPVKGTTQIQAELGQNNTAAVTVTTKTIADAVKDAQKRAAEKGVSISELSVAVQINTPSADTRTVTVNLPKSTQEAVISNQIVRITLVVNHPEIKISLNLSGIQSIYDQARADVQVSVTRLENAFLSGGAETAIGNRPVFRVTAAVRDNGKQISGLNQGSMSLEIPYTQAEGERAGNLYAAAVNESGALDWIKYSSYNAKRQTLVFAYSQFQVYGIGYQEKDSFHDISGHWAEDDMEFAASRGILNGTGGGNFSPDSTLTRCMFVTALGRLAGVNPADYPQTGRFTDVPAGAYYTPFVEWAVKNGIVNGTDVNSFAPDRPVTREEMAAILVRYAKQSGQGLPDAREAAAFTDAGQVADSMKTAVQTAWQAGIMAERSDGKFEPKAAATRAEAAAALHRYMEVVITPETAQGFAQNDSGAWKYYEDGKPVTGWKQAAGRWYYFDAAGLMQSGGWKQIDGRWYYFHADGSMAVNTKIDGYKVGPDGVRKEP</sequence>
<feature type="chain" id="PRO_5042895345" evidence="4">
    <location>
        <begin position="30"/>
        <end position="2290"/>
    </location>
</feature>
<dbReference type="PROSITE" id="PS51272">
    <property type="entry name" value="SLH"/>
    <property type="match status" value="3"/>
</dbReference>
<dbReference type="SUPFAM" id="SSF50939">
    <property type="entry name" value="Sialidases"/>
    <property type="match status" value="1"/>
</dbReference>
<dbReference type="Gene3D" id="3.80.10.10">
    <property type="entry name" value="Ribonuclease Inhibitor"/>
    <property type="match status" value="6"/>
</dbReference>
<evidence type="ECO:0000313" key="6">
    <source>
        <dbReference type="EMBL" id="MCD2493373.1"/>
    </source>
</evidence>
<dbReference type="Pfam" id="PF00395">
    <property type="entry name" value="SLH"/>
    <property type="match status" value="3"/>
</dbReference>
<dbReference type="InterPro" id="IPR043772">
    <property type="entry name" value="MBG_3"/>
</dbReference>
<dbReference type="Pfam" id="PF18887">
    <property type="entry name" value="MBG_3"/>
    <property type="match status" value="1"/>
</dbReference>
<feature type="domain" description="SLH" evidence="5">
    <location>
        <begin position="2082"/>
        <end position="2145"/>
    </location>
</feature>
<dbReference type="PANTHER" id="PTHR45661">
    <property type="entry name" value="SURFACE ANTIGEN"/>
    <property type="match status" value="1"/>
</dbReference>
<reference evidence="6 7" key="1">
    <citation type="submission" date="2021-11" db="EMBL/GenBank/DDBJ databases">
        <title>Lacrimispora sp. nov. NSJ-141 isolated from human feces.</title>
        <authorList>
            <person name="Abdugheni R."/>
        </authorList>
    </citation>
    <scope>NUCLEOTIDE SEQUENCE [LARGE SCALE GENOMIC DNA]</scope>
    <source>
        <strain evidence="6 7">NSJ-141</strain>
    </source>
</reference>
<dbReference type="Pfam" id="PF19127">
    <property type="entry name" value="Choline_bind_3"/>
    <property type="match status" value="1"/>
</dbReference>
<comment type="caution">
    <text evidence="6">The sequence shown here is derived from an EMBL/GenBank/DDBJ whole genome shotgun (WGS) entry which is preliminary data.</text>
</comment>
<accession>A0AAP2RLL8</accession>
<dbReference type="Pfam" id="PF13306">
    <property type="entry name" value="LRR_5"/>
    <property type="match status" value="3"/>
</dbReference>